<gene>
    <name evidence="1" type="ORF">HGP28_11070</name>
</gene>
<organism evidence="1 2">
    <name type="scientific">Vibrio agarilyticus</name>
    <dbReference type="NCBI Taxonomy" id="2726741"/>
    <lineage>
        <taxon>Bacteria</taxon>
        <taxon>Pseudomonadati</taxon>
        <taxon>Pseudomonadota</taxon>
        <taxon>Gammaproteobacteria</taxon>
        <taxon>Vibrionales</taxon>
        <taxon>Vibrionaceae</taxon>
        <taxon>Vibrio</taxon>
    </lineage>
</organism>
<protein>
    <recommendedName>
        <fullName evidence="3">Flavodoxin</fullName>
    </recommendedName>
</protein>
<evidence type="ECO:0000313" key="1">
    <source>
        <dbReference type="EMBL" id="NLS13434.1"/>
    </source>
</evidence>
<comment type="caution">
    <text evidence="1">The sequence shown here is derived from an EMBL/GenBank/DDBJ whole genome shotgun (WGS) entry which is preliminary data.</text>
</comment>
<evidence type="ECO:0000313" key="2">
    <source>
        <dbReference type="Proteomes" id="UP000535589"/>
    </source>
</evidence>
<reference evidence="1 2" key="1">
    <citation type="submission" date="2020-04" db="EMBL/GenBank/DDBJ databases">
        <title>Vibrio sp. SM6, a novel species isolated from seawater.</title>
        <authorList>
            <person name="Wang X."/>
        </authorList>
    </citation>
    <scope>NUCLEOTIDE SEQUENCE [LARGE SCALE GENOMIC DNA]</scope>
    <source>
        <strain evidence="1 2">SM6</strain>
    </source>
</reference>
<dbReference type="RefSeq" id="WP_168836517.1">
    <property type="nucleotide sequence ID" value="NZ_JABAIK010000009.1"/>
</dbReference>
<accession>A0A7X8YH69</accession>
<evidence type="ECO:0008006" key="3">
    <source>
        <dbReference type="Google" id="ProtNLM"/>
    </source>
</evidence>
<name>A0A7X8YH69_9VIBR</name>
<keyword evidence="2" id="KW-1185">Reference proteome</keyword>
<sequence>MTMPIADKKNQWLAMQVEVEFPTPESLTGRAIYQTDMVERTVKPIDSLIAVSSDKRNVELYLADFHRLTIMFALQQAKRWASASDHDFVVEYLTQIILSPEHELYVGFESGEPVGAAIVTQTETQLLISDLVYQGEVELPAVSPIVTALVAMLDDKSHEVLIELPSRDLA</sequence>
<proteinExistence type="predicted"/>
<dbReference type="Proteomes" id="UP000535589">
    <property type="component" value="Unassembled WGS sequence"/>
</dbReference>
<dbReference type="AlphaFoldDB" id="A0A7X8YH69"/>
<dbReference type="EMBL" id="JABAIK010000009">
    <property type="protein sequence ID" value="NLS13434.1"/>
    <property type="molecule type" value="Genomic_DNA"/>
</dbReference>